<keyword evidence="3" id="KW-1185">Reference proteome</keyword>
<reference evidence="2 3" key="1">
    <citation type="submission" date="2020-05" db="EMBL/GenBank/DDBJ databases">
        <title>MicrobeNet Type strains.</title>
        <authorList>
            <person name="Nicholson A.C."/>
        </authorList>
    </citation>
    <scope>NUCLEOTIDE SEQUENCE [LARGE SCALE GENOMIC DNA]</scope>
    <source>
        <strain evidence="2 3">JCM 14282</strain>
    </source>
</reference>
<dbReference type="EMBL" id="JABEMB010000003">
    <property type="protein sequence ID" value="NNH03101.1"/>
    <property type="molecule type" value="Genomic_DNA"/>
</dbReference>
<feature type="compositionally biased region" description="Basic and acidic residues" evidence="1">
    <location>
        <begin position="412"/>
        <end position="430"/>
    </location>
</feature>
<evidence type="ECO:0000313" key="2">
    <source>
        <dbReference type="EMBL" id="NNH03101.1"/>
    </source>
</evidence>
<evidence type="ECO:0000256" key="1">
    <source>
        <dbReference type="SAM" id="MobiDB-lite"/>
    </source>
</evidence>
<feature type="region of interest" description="Disordered" evidence="1">
    <location>
        <begin position="1"/>
        <end position="40"/>
    </location>
</feature>
<evidence type="ECO:0000313" key="3">
    <source>
        <dbReference type="Proteomes" id="UP000543598"/>
    </source>
</evidence>
<comment type="caution">
    <text evidence="2">The sequence shown here is derived from an EMBL/GenBank/DDBJ whole genome shotgun (WGS) entry which is preliminary data.</text>
</comment>
<name>A0A7Y2PY99_9MICO</name>
<organism evidence="2 3">
    <name type="scientific">Microbacterium ulmi</name>
    <dbReference type="NCBI Taxonomy" id="179095"/>
    <lineage>
        <taxon>Bacteria</taxon>
        <taxon>Bacillati</taxon>
        <taxon>Actinomycetota</taxon>
        <taxon>Actinomycetes</taxon>
        <taxon>Micrococcales</taxon>
        <taxon>Microbacteriaceae</taxon>
        <taxon>Microbacterium</taxon>
    </lineage>
</organism>
<protein>
    <submittedName>
        <fullName evidence="2">DUF2397 family protein</fullName>
    </submittedName>
</protein>
<dbReference type="Pfam" id="PF09660">
    <property type="entry name" value="DUF2397"/>
    <property type="match status" value="1"/>
</dbReference>
<dbReference type="AlphaFoldDB" id="A0A7Y2PY99"/>
<proteinExistence type="predicted"/>
<gene>
    <name evidence="2" type="ORF">HLA99_04445</name>
</gene>
<dbReference type="InterPro" id="IPR013493">
    <property type="entry name" value="CHP02677"/>
</dbReference>
<sequence>MSAAAGTVGTWQRRLQGARVSGDEEASAASDPALAEETSEPGIDSRAAVGYLIRPEADEYIAIMTALEASVTDMSAAEVRTELARAGRRLADDAVVARLDALIEMGAVSYQTNTSQVRRVSDLYARNWRYTPTLIGRQVQRFYREFLTGTPTVREIPISALNLLVTNLENLAAEAARFAVAEHHAAAVTTIFTSHDSLDSALVGAEDELKALANRFDLDSDSASELKGILVGYATRIASELTTGSARAAAALDTIRDHYDTLVTASVSTPEARELIAAGALRASRGGRVEDWLKLREWCDPATGRAERFTRGLIRALPTMHANLQRLHTSSGVATNRSRALSLARAVLDPTVGAQVFQAALGDHSWRKLYGTADEDDVGRNPSWRGGPVVDVPEMLRSRGRSGPRGRGTAPRNDRAARAEVEARRKERQARHDAAVREVLAWKPGADLSESAARVAMESLMASARSSAKKGRRTATTGGLSCTLVRVAAGVGVLRAPTWLVLVPGRVPLFHRHGQRPNSAQLAVVSPIPDTDTVAEIRAIALGPAPTHMEEGVA</sequence>
<feature type="region of interest" description="Disordered" evidence="1">
    <location>
        <begin position="378"/>
        <end position="430"/>
    </location>
</feature>
<accession>A0A7Y2PY99</accession>
<dbReference type="Proteomes" id="UP000543598">
    <property type="component" value="Unassembled WGS sequence"/>
</dbReference>